<reference evidence="1" key="1">
    <citation type="journal article" date="2014" name="Nat. Commun.">
        <title>Multiple recent horizontal transfers of a large genomic region in cheese making fungi.</title>
        <authorList>
            <person name="Cheeseman K."/>
            <person name="Ropars J."/>
            <person name="Renault P."/>
            <person name="Dupont J."/>
            <person name="Gouzy J."/>
            <person name="Branca A."/>
            <person name="Abraham A.L."/>
            <person name="Ceppi M."/>
            <person name="Conseiller E."/>
            <person name="Debuchy R."/>
            <person name="Malagnac F."/>
            <person name="Goarin A."/>
            <person name="Silar P."/>
            <person name="Lacoste S."/>
            <person name="Sallet E."/>
            <person name="Bensimon A."/>
            <person name="Giraud T."/>
            <person name="Brygoo Y."/>
        </authorList>
    </citation>
    <scope>NUCLEOTIDE SEQUENCE [LARGE SCALE GENOMIC DNA]</scope>
    <source>
        <strain evidence="1">FM164</strain>
    </source>
</reference>
<dbReference type="EMBL" id="HG792015">
    <property type="protein sequence ID" value="CDM26409.1"/>
    <property type="molecule type" value="Genomic_DNA"/>
</dbReference>
<evidence type="ECO:0000313" key="1">
    <source>
        <dbReference type="EMBL" id="CDM26409.1"/>
    </source>
</evidence>
<evidence type="ECO:0000313" key="2">
    <source>
        <dbReference type="Proteomes" id="UP000030686"/>
    </source>
</evidence>
<dbReference type="AlphaFoldDB" id="W6PWS7"/>
<keyword evidence="2" id="KW-1185">Reference proteome</keyword>
<dbReference type="Proteomes" id="UP000030686">
    <property type="component" value="Unassembled WGS sequence"/>
</dbReference>
<sequence length="67" mass="7423">METRHNYLPSPPLLFLPRIVAPEIPIVLQHGSIPQLTSYRAHSEDPMPRSWQIASPRAVAKHSSGAA</sequence>
<accession>W6PWS7</accession>
<proteinExistence type="predicted"/>
<gene>
    <name evidence="1" type="ORF">PROQFM164_S01g000218</name>
</gene>
<protein>
    <submittedName>
        <fullName evidence="1">Genomic scaffold, ProqFM164S01</fullName>
    </submittedName>
</protein>
<name>W6PWS7_PENRF</name>
<organism evidence="1 2">
    <name type="scientific">Penicillium roqueforti (strain FM164)</name>
    <dbReference type="NCBI Taxonomy" id="1365484"/>
    <lineage>
        <taxon>Eukaryota</taxon>
        <taxon>Fungi</taxon>
        <taxon>Dikarya</taxon>
        <taxon>Ascomycota</taxon>
        <taxon>Pezizomycotina</taxon>
        <taxon>Eurotiomycetes</taxon>
        <taxon>Eurotiomycetidae</taxon>
        <taxon>Eurotiales</taxon>
        <taxon>Aspergillaceae</taxon>
        <taxon>Penicillium</taxon>
    </lineage>
</organism>